<feature type="compositionally biased region" description="Basic and acidic residues" evidence="11">
    <location>
        <begin position="94"/>
        <end position="112"/>
    </location>
</feature>
<comment type="similarity">
    <text evidence="2">Belongs to the RRM U1 A/B'' family.</text>
</comment>
<dbReference type="GO" id="GO:0003723">
    <property type="term" value="F:RNA binding"/>
    <property type="evidence" value="ECO:0007669"/>
    <property type="project" value="UniProtKB-UniRule"/>
</dbReference>
<dbReference type="InterPro" id="IPR012677">
    <property type="entry name" value="Nucleotide-bd_a/b_plait_sf"/>
</dbReference>
<reference evidence="13 14" key="1">
    <citation type="journal article" date="2018" name="BMC Genomics">
        <title>Comparative genome analyses reveal sequence features reflecting distinct modes of host-adaptation between dicot and monocot powdery mildew.</title>
        <authorList>
            <person name="Wu Y."/>
            <person name="Ma X."/>
            <person name="Pan Z."/>
            <person name="Kale S.D."/>
            <person name="Song Y."/>
            <person name="King H."/>
            <person name="Zhang Q."/>
            <person name="Presley C."/>
            <person name="Deng X."/>
            <person name="Wei C.I."/>
            <person name="Xiao S."/>
        </authorList>
    </citation>
    <scope>NUCLEOTIDE SEQUENCE [LARGE SCALE GENOMIC DNA]</scope>
    <source>
        <strain evidence="13">UMSG3</strain>
    </source>
</reference>
<dbReference type="PANTHER" id="PTHR10501">
    <property type="entry name" value="U1 SMALL NUCLEAR RIBONUCLEOPROTEIN A/U2 SMALL NUCLEAR RIBONUCLEOPROTEIN B"/>
    <property type="match status" value="1"/>
</dbReference>
<dbReference type="Pfam" id="PF00076">
    <property type="entry name" value="RRM_1"/>
    <property type="match status" value="2"/>
</dbReference>
<gene>
    <name evidence="13" type="ORF">GcM3_193011</name>
</gene>
<keyword evidence="5" id="KW-0677">Repeat</keyword>
<organism evidence="13 14">
    <name type="scientific">Golovinomyces cichoracearum</name>
    <dbReference type="NCBI Taxonomy" id="62708"/>
    <lineage>
        <taxon>Eukaryota</taxon>
        <taxon>Fungi</taxon>
        <taxon>Dikarya</taxon>
        <taxon>Ascomycota</taxon>
        <taxon>Pezizomycotina</taxon>
        <taxon>Leotiomycetes</taxon>
        <taxon>Erysiphales</taxon>
        <taxon>Erysiphaceae</taxon>
        <taxon>Golovinomyces</taxon>
    </lineage>
</organism>
<feature type="compositionally biased region" description="Polar residues" evidence="11">
    <location>
        <begin position="157"/>
        <end position="166"/>
    </location>
</feature>
<dbReference type="AlphaFoldDB" id="A0A420HGV2"/>
<evidence type="ECO:0000256" key="4">
    <source>
        <dbReference type="ARBA" id="ARBA00022728"/>
    </source>
</evidence>
<dbReference type="GO" id="GO:0005681">
    <property type="term" value="C:spliceosomal complex"/>
    <property type="evidence" value="ECO:0007669"/>
    <property type="project" value="UniProtKB-KW"/>
</dbReference>
<evidence type="ECO:0000256" key="8">
    <source>
        <dbReference type="ARBA" id="ARBA00023242"/>
    </source>
</evidence>
<dbReference type="FunFam" id="3.30.70.330:FF:000029">
    <property type="entry name" value="U2 small nuclear ribonucleoprotein B"/>
    <property type="match status" value="1"/>
</dbReference>
<accession>A0A420HGV2</accession>
<keyword evidence="9 13" id="KW-0687">Ribonucleoprotein</keyword>
<evidence type="ECO:0000256" key="5">
    <source>
        <dbReference type="ARBA" id="ARBA00022737"/>
    </source>
</evidence>
<dbReference type="InterPro" id="IPR000504">
    <property type="entry name" value="RRM_dom"/>
</dbReference>
<dbReference type="InterPro" id="IPR035979">
    <property type="entry name" value="RBD_domain_sf"/>
</dbReference>
<dbReference type="CDD" id="cd12247">
    <property type="entry name" value="RRM2_U1A_like"/>
    <property type="match status" value="1"/>
</dbReference>
<comment type="caution">
    <text evidence="13">The sequence shown here is derived from an EMBL/GenBank/DDBJ whole genome shotgun (WGS) entry which is preliminary data.</text>
</comment>
<dbReference type="STRING" id="62708.A0A420HGV2"/>
<dbReference type="Gene3D" id="3.30.70.330">
    <property type="match status" value="2"/>
</dbReference>
<sequence>MSTTFAQSSTPAPNSTVYVRNLEERIKLPQLREALEELFSEYGTIIDIVAKTNLKAKGQAFIVFDSIESATKAIEEVQGFELFDKPMQLAYARTRSDASVQREKGNGEEFESHKRRRLAEKDKKRAAEAAEEQKRLKRAGDANGVAAESNARPIKTTRGSGLKSTNSTTAAVIPDEYLPPNKILFVQNLPDEYDIDALTAIFSRFEKFKEVRLVPGRRGIAFIEYETETGAISAKENTAGMALGDGSQLMKVTYQRQ</sequence>
<evidence type="ECO:0000256" key="9">
    <source>
        <dbReference type="ARBA" id="ARBA00023274"/>
    </source>
</evidence>
<evidence type="ECO:0000313" key="14">
    <source>
        <dbReference type="Proteomes" id="UP000283383"/>
    </source>
</evidence>
<feature type="compositionally biased region" description="Basic and acidic residues" evidence="11">
    <location>
        <begin position="119"/>
        <end position="140"/>
    </location>
</feature>
<proteinExistence type="inferred from homology"/>
<keyword evidence="14" id="KW-1185">Reference proteome</keyword>
<comment type="subcellular location">
    <subcellularLocation>
        <location evidence="1">Nucleus</location>
    </subcellularLocation>
</comment>
<keyword evidence="6 10" id="KW-0694">RNA-binding</keyword>
<dbReference type="GO" id="GO:0006397">
    <property type="term" value="P:mRNA processing"/>
    <property type="evidence" value="ECO:0007669"/>
    <property type="project" value="UniProtKB-KW"/>
</dbReference>
<dbReference type="Proteomes" id="UP000283383">
    <property type="component" value="Unassembled WGS sequence"/>
</dbReference>
<evidence type="ECO:0000256" key="1">
    <source>
        <dbReference type="ARBA" id="ARBA00004123"/>
    </source>
</evidence>
<protein>
    <submittedName>
        <fullName evidence="13">U1 small nuclear ribonucleoprotein usp102</fullName>
    </submittedName>
</protein>
<evidence type="ECO:0000256" key="3">
    <source>
        <dbReference type="ARBA" id="ARBA00022664"/>
    </source>
</evidence>
<dbReference type="GO" id="GO:0008380">
    <property type="term" value="P:RNA splicing"/>
    <property type="evidence" value="ECO:0007669"/>
    <property type="project" value="UniProtKB-KW"/>
</dbReference>
<feature type="domain" description="RRM" evidence="12">
    <location>
        <begin position="15"/>
        <end position="94"/>
    </location>
</feature>
<evidence type="ECO:0000256" key="6">
    <source>
        <dbReference type="ARBA" id="ARBA00022884"/>
    </source>
</evidence>
<dbReference type="CDD" id="cd12246">
    <property type="entry name" value="RRM1_U1A_like"/>
    <property type="match status" value="1"/>
</dbReference>
<feature type="region of interest" description="Disordered" evidence="11">
    <location>
        <begin position="94"/>
        <end position="166"/>
    </location>
</feature>
<keyword evidence="7" id="KW-0508">mRNA splicing</keyword>
<name>A0A420HGV2_9PEZI</name>
<evidence type="ECO:0000259" key="12">
    <source>
        <dbReference type="PROSITE" id="PS50102"/>
    </source>
</evidence>
<evidence type="ECO:0000256" key="7">
    <source>
        <dbReference type="ARBA" id="ARBA00023187"/>
    </source>
</evidence>
<evidence type="ECO:0000256" key="11">
    <source>
        <dbReference type="SAM" id="MobiDB-lite"/>
    </source>
</evidence>
<keyword evidence="8" id="KW-0539">Nucleus</keyword>
<feature type="domain" description="RRM" evidence="12">
    <location>
        <begin position="182"/>
        <end position="257"/>
    </location>
</feature>
<dbReference type="PROSITE" id="PS50102">
    <property type="entry name" value="RRM"/>
    <property type="match status" value="2"/>
</dbReference>
<evidence type="ECO:0000256" key="10">
    <source>
        <dbReference type="PROSITE-ProRule" id="PRU00176"/>
    </source>
</evidence>
<dbReference type="SMART" id="SM00360">
    <property type="entry name" value="RRM"/>
    <property type="match status" value="2"/>
</dbReference>
<evidence type="ECO:0000313" key="13">
    <source>
        <dbReference type="EMBL" id="RKF56702.1"/>
    </source>
</evidence>
<keyword evidence="4" id="KW-0747">Spliceosome</keyword>
<evidence type="ECO:0000256" key="2">
    <source>
        <dbReference type="ARBA" id="ARBA00007243"/>
    </source>
</evidence>
<dbReference type="SUPFAM" id="SSF54928">
    <property type="entry name" value="RNA-binding domain, RBD"/>
    <property type="match status" value="1"/>
</dbReference>
<dbReference type="EMBL" id="MCBQ01019356">
    <property type="protein sequence ID" value="RKF56702.1"/>
    <property type="molecule type" value="Genomic_DNA"/>
</dbReference>
<keyword evidence="3" id="KW-0507">mRNA processing</keyword>
<dbReference type="FunFam" id="3.30.70.330:FF:000039">
    <property type="entry name" value="U1 small nuclear ribonucleoprotein A"/>
    <property type="match status" value="1"/>
</dbReference>
<dbReference type="GO" id="GO:0030532">
    <property type="term" value="C:small nuclear ribonucleoprotein complex"/>
    <property type="evidence" value="ECO:0007669"/>
    <property type="project" value="UniProtKB-ARBA"/>
</dbReference>